<dbReference type="RefSeq" id="WP_171275977.1">
    <property type="nucleotide sequence ID" value="NZ_CAWPJG010000001.1"/>
</dbReference>
<evidence type="ECO:0000313" key="3">
    <source>
        <dbReference type="Proteomes" id="UP000501427"/>
    </source>
</evidence>
<evidence type="ECO:0000313" key="2">
    <source>
        <dbReference type="EMBL" id="QJT21665.1"/>
    </source>
</evidence>
<dbReference type="Gene3D" id="1.10.10.10">
    <property type="entry name" value="Winged helix-like DNA-binding domain superfamily/Winged helix DNA-binding domain"/>
    <property type="match status" value="1"/>
</dbReference>
<dbReference type="Proteomes" id="UP000501427">
    <property type="component" value="Chromosome"/>
</dbReference>
<organism evidence="2 3">
    <name type="scientific">Aeromonas media</name>
    <dbReference type="NCBI Taxonomy" id="651"/>
    <lineage>
        <taxon>Bacteria</taxon>
        <taxon>Pseudomonadati</taxon>
        <taxon>Pseudomonadota</taxon>
        <taxon>Gammaproteobacteria</taxon>
        <taxon>Aeromonadales</taxon>
        <taxon>Aeromonadaceae</taxon>
        <taxon>Aeromonas</taxon>
    </lineage>
</organism>
<gene>
    <name evidence="2" type="ORF">E4184_09645</name>
</gene>
<feature type="domain" description="DNA endonuclease I-HmuI-like NUMOD-like" evidence="1">
    <location>
        <begin position="96"/>
        <end position="129"/>
    </location>
</feature>
<accession>A0A6M4YB15</accession>
<protein>
    <recommendedName>
        <fullName evidence="1">DNA endonuclease I-HmuI-like NUMOD-like domain-containing protein</fullName>
    </recommendedName>
</protein>
<dbReference type="SUPFAM" id="SSF64496">
    <property type="entry name" value="DNA-binding domain of intron-encoded endonucleases"/>
    <property type="match status" value="1"/>
</dbReference>
<name>A0A6M4YB15_AERME</name>
<sequence>MSIVQDVAAWVHARPDGAISADVAAAFSLSTTRASMVIGSIQREPRFSTRLEYAQGMDAAGRAITVRRIYVDTVAPSQWECKPVLGTYCRDNRTVRFDSIRQASLVGGFIGDCIRRCLRGEQKHHRGYRWVAAATEQNS</sequence>
<reference evidence="2 3" key="1">
    <citation type="submission" date="2019-03" db="EMBL/GenBank/DDBJ databases">
        <title>Novel transposon Tn6433 accelerates the dissemination of tet(E) in Aeromonas from aerobic biofilm under oxytetracycline stress.</title>
        <authorList>
            <person name="Shi Y."/>
            <person name="Tian Z."/>
            <person name="Zhang Y."/>
            <person name="Zhang H."/>
            <person name="Yang M."/>
        </authorList>
    </citation>
    <scope>NUCLEOTIDE SEQUENCE [LARGE SCALE GENOMIC DNA]</scope>
    <source>
        <strain evidence="2 3">T0.1-19</strain>
    </source>
</reference>
<dbReference type="AlphaFoldDB" id="A0A6M4YB15"/>
<dbReference type="InterPro" id="IPR054307">
    <property type="entry name" value="I-HmuI_NUMOD-like"/>
</dbReference>
<evidence type="ECO:0000259" key="1">
    <source>
        <dbReference type="Pfam" id="PF22083"/>
    </source>
</evidence>
<dbReference type="EMBL" id="CP038441">
    <property type="protein sequence ID" value="QJT21665.1"/>
    <property type="molecule type" value="Genomic_DNA"/>
</dbReference>
<dbReference type="Pfam" id="PF22083">
    <property type="entry name" value="I-HmuI_NUMOD-like"/>
    <property type="match status" value="1"/>
</dbReference>
<dbReference type="InterPro" id="IPR036388">
    <property type="entry name" value="WH-like_DNA-bd_sf"/>
</dbReference>
<proteinExistence type="predicted"/>